<dbReference type="RefSeq" id="WP_377248020.1">
    <property type="nucleotide sequence ID" value="NZ_JBHLUH010000009.1"/>
</dbReference>
<evidence type="ECO:0000256" key="1">
    <source>
        <dbReference type="SAM" id="MobiDB-lite"/>
    </source>
</evidence>
<dbReference type="Pfam" id="PF09579">
    <property type="entry name" value="Spore_YtfJ"/>
    <property type="match status" value="1"/>
</dbReference>
<name>A0ABV6LZI0_9ACTN</name>
<sequence length="123" mass="12217">MTDPTTKTLDLLEKVRGSLTARSVVAEPITQDGLTVVPVARVSGGGGGGGGGGTGPGAGGKEGNGNGAGFGVSSRPVGAFVIKDGTVRWRPAIDVNRVILGGQIVAVVALLTIRAVAKAWRQS</sequence>
<accession>A0ABV6LZI0</accession>
<protein>
    <submittedName>
        <fullName evidence="3">GerW family sporulation protein</fullName>
    </submittedName>
</protein>
<gene>
    <name evidence="3" type="ORF">ACFFIA_08355</name>
</gene>
<keyword evidence="2" id="KW-0812">Transmembrane</keyword>
<keyword evidence="2" id="KW-1133">Transmembrane helix</keyword>
<comment type="caution">
    <text evidence="3">The sequence shown here is derived from an EMBL/GenBank/DDBJ whole genome shotgun (WGS) entry which is preliminary data.</text>
</comment>
<reference evidence="3 4" key="1">
    <citation type="submission" date="2024-09" db="EMBL/GenBank/DDBJ databases">
        <authorList>
            <person name="Sun Q."/>
            <person name="Mori K."/>
        </authorList>
    </citation>
    <scope>NUCLEOTIDE SEQUENCE [LARGE SCALE GENOMIC DNA]</scope>
    <source>
        <strain evidence="3 4">TBRC 3947</strain>
    </source>
</reference>
<feature type="transmembrane region" description="Helical" evidence="2">
    <location>
        <begin position="98"/>
        <end position="117"/>
    </location>
</feature>
<feature type="region of interest" description="Disordered" evidence="1">
    <location>
        <begin position="45"/>
        <end position="69"/>
    </location>
</feature>
<proteinExistence type="predicted"/>
<evidence type="ECO:0000256" key="2">
    <source>
        <dbReference type="SAM" id="Phobius"/>
    </source>
</evidence>
<evidence type="ECO:0000313" key="3">
    <source>
        <dbReference type="EMBL" id="MFC0527669.1"/>
    </source>
</evidence>
<dbReference type="Proteomes" id="UP001589867">
    <property type="component" value="Unassembled WGS sequence"/>
</dbReference>
<evidence type="ECO:0000313" key="4">
    <source>
        <dbReference type="Proteomes" id="UP001589867"/>
    </source>
</evidence>
<dbReference type="EMBL" id="JBHLUH010000009">
    <property type="protein sequence ID" value="MFC0527669.1"/>
    <property type="molecule type" value="Genomic_DNA"/>
</dbReference>
<keyword evidence="4" id="KW-1185">Reference proteome</keyword>
<organism evidence="3 4">
    <name type="scientific">Phytohabitans kaempferiae</name>
    <dbReference type="NCBI Taxonomy" id="1620943"/>
    <lineage>
        <taxon>Bacteria</taxon>
        <taxon>Bacillati</taxon>
        <taxon>Actinomycetota</taxon>
        <taxon>Actinomycetes</taxon>
        <taxon>Micromonosporales</taxon>
        <taxon>Micromonosporaceae</taxon>
    </lineage>
</organism>
<dbReference type="InterPro" id="IPR014229">
    <property type="entry name" value="Spore_YtfJ"/>
</dbReference>
<keyword evidence="2" id="KW-0472">Membrane</keyword>